<comment type="function">
    <text evidence="12">Catalyzes the phosphorolytic breakdown of the N-glycosidic bond in the beta-(deoxy)ribonucleoside molecules, with the formation of the corresponding free purine bases and pentose-1-phosphate. Preferentially acts on 6-oxopurine nucleosides including inosine and guanosine.</text>
</comment>
<dbReference type="UniPathway" id="UPA00606"/>
<evidence type="ECO:0000256" key="11">
    <source>
        <dbReference type="ARBA" id="ARBA00023970"/>
    </source>
</evidence>
<evidence type="ECO:0000256" key="1">
    <source>
        <dbReference type="ARBA" id="ARBA00005058"/>
    </source>
</evidence>
<sequence>MHLKNTALKNRSQAEYQSCLSYRERSSYEVCKETADWIRAHIAQHPKTAIICGSGLGDLADVLEKKAVFLYEDIPHFPRSTVAGHAGRLVFGELSGQPCVCMQGRFHCYEGYCGSTVTFPIRVFSLLGVEVLITTNAAGGLNHHFQVGDIMFIRDHISTFGLGGQNPLHGPNDERLGVRFPCMSDAYDPDLLSLAMESVQELGFQSFVHTGVYCMLAGPSYETIAESRMLQALGADAVGMSTVPEVIVARHCGLRVLGLSLITNRAATSYSSPEEACHEAASHEAVLRVSVARAEALCRLVARLTARLGESPRAPRPQPLTFI</sequence>
<comment type="catalytic activity">
    <reaction evidence="10 13">
        <text>2'-deoxyinosine + phosphate = 2-deoxy-alpha-D-ribose 1-phosphate + hypoxanthine</text>
        <dbReference type="Rhea" id="RHEA:27750"/>
        <dbReference type="ChEBI" id="CHEBI:17368"/>
        <dbReference type="ChEBI" id="CHEBI:28997"/>
        <dbReference type="ChEBI" id="CHEBI:43474"/>
        <dbReference type="ChEBI" id="CHEBI:57259"/>
        <dbReference type="EC" id="2.4.2.1"/>
    </reaction>
</comment>
<dbReference type="EC" id="2.4.2.1" evidence="3 13"/>
<comment type="catalytic activity">
    <reaction evidence="11 13">
        <text>guanosine + phosphate = alpha-D-ribose 1-phosphate + guanine</text>
        <dbReference type="Rhea" id="RHEA:13233"/>
        <dbReference type="ChEBI" id="CHEBI:16235"/>
        <dbReference type="ChEBI" id="CHEBI:16750"/>
        <dbReference type="ChEBI" id="CHEBI:43474"/>
        <dbReference type="ChEBI" id="CHEBI:57720"/>
        <dbReference type="EC" id="2.4.2.1"/>
    </reaction>
</comment>
<evidence type="ECO:0000256" key="13">
    <source>
        <dbReference type="PIRNR" id="PIRNR000477"/>
    </source>
</evidence>
<keyword evidence="17" id="KW-1185">Reference proteome</keyword>
<proteinExistence type="inferred from homology"/>
<dbReference type="FunFam" id="3.40.50.1580:FF:000004">
    <property type="entry name" value="Purine nucleoside phosphorylase"/>
    <property type="match status" value="1"/>
</dbReference>
<dbReference type="NCBIfam" id="NF006054">
    <property type="entry name" value="PRK08202.1"/>
    <property type="match status" value="1"/>
</dbReference>
<comment type="function">
    <text evidence="13">The purine nucleoside phosphorylases catalyze the phosphorolytic breakdown of the N-glycosidic bond in the beta-(deoxy)ribonucleoside molecules, with the formation of the corresponding free purine bases and pentose-1-phosphate.</text>
</comment>
<reference evidence="16" key="2">
    <citation type="submission" date="2025-09" db="UniProtKB">
        <authorList>
            <consortium name="Ensembl"/>
        </authorList>
    </citation>
    <scope>IDENTIFICATION</scope>
</reference>
<dbReference type="AlphaFoldDB" id="A0A8B9ZXV3"/>
<dbReference type="CDD" id="cd09009">
    <property type="entry name" value="PNP-EcPNPII_like"/>
    <property type="match status" value="1"/>
</dbReference>
<evidence type="ECO:0000256" key="10">
    <source>
        <dbReference type="ARBA" id="ARBA00023950"/>
    </source>
</evidence>
<feature type="binding site" evidence="14">
    <location>
        <position position="85"/>
    </location>
    <ligand>
        <name>phosphate</name>
        <dbReference type="ChEBI" id="CHEBI:43474"/>
    </ligand>
</feature>
<dbReference type="Proteomes" id="UP000694549">
    <property type="component" value="Unplaced"/>
</dbReference>
<dbReference type="SUPFAM" id="SSF53167">
    <property type="entry name" value="Purine and uridine phosphorylases"/>
    <property type="match status" value="1"/>
</dbReference>
<dbReference type="Ensembl" id="ENSAZOT00000025923.1">
    <property type="protein sequence ID" value="ENSAZOP00000024148.1"/>
    <property type="gene ID" value="ENSAZOG00000015560.1"/>
</dbReference>
<evidence type="ECO:0000256" key="9">
    <source>
        <dbReference type="ARBA" id="ARBA00023929"/>
    </source>
</evidence>
<feature type="binding site" evidence="14">
    <location>
        <begin position="105"/>
        <end position="107"/>
    </location>
    <ligand>
        <name>phosphate</name>
        <dbReference type="ChEBI" id="CHEBI:43474"/>
    </ligand>
</feature>
<dbReference type="InterPro" id="IPR000845">
    <property type="entry name" value="Nucleoside_phosphorylase_d"/>
</dbReference>
<evidence type="ECO:0000256" key="2">
    <source>
        <dbReference type="ARBA" id="ARBA00006751"/>
    </source>
</evidence>
<keyword evidence="7" id="KW-0660">Purine salvage</keyword>
<organism evidence="16 17">
    <name type="scientific">Anas zonorhyncha</name>
    <name type="common">Eastern spot-billed duck</name>
    <dbReference type="NCBI Taxonomy" id="75864"/>
    <lineage>
        <taxon>Eukaryota</taxon>
        <taxon>Metazoa</taxon>
        <taxon>Chordata</taxon>
        <taxon>Craniata</taxon>
        <taxon>Vertebrata</taxon>
        <taxon>Euteleostomi</taxon>
        <taxon>Archelosauria</taxon>
        <taxon>Archosauria</taxon>
        <taxon>Dinosauria</taxon>
        <taxon>Saurischia</taxon>
        <taxon>Theropoda</taxon>
        <taxon>Coelurosauria</taxon>
        <taxon>Aves</taxon>
        <taxon>Neognathae</taxon>
        <taxon>Galloanserae</taxon>
        <taxon>Anseriformes</taxon>
        <taxon>Anatidae</taxon>
        <taxon>Anatinae</taxon>
        <taxon>Anas</taxon>
    </lineage>
</organism>
<dbReference type="NCBIfam" id="TIGR01697">
    <property type="entry name" value="PNPH-PUNA-XAPA"/>
    <property type="match status" value="1"/>
</dbReference>
<accession>A0A8B9ZXV3</accession>
<dbReference type="PANTHER" id="PTHR11904:SF26">
    <property type="entry name" value="PURINE NUCLEOSIDE PHOSPHORYLASE"/>
    <property type="match status" value="1"/>
</dbReference>
<evidence type="ECO:0000256" key="14">
    <source>
        <dbReference type="PIRSR" id="PIRSR000477-2"/>
    </source>
</evidence>
<comment type="similarity">
    <text evidence="2 13">Belongs to the PNP/MTAP phosphorylase family.</text>
</comment>
<dbReference type="GO" id="GO:0006166">
    <property type="term" value="P:purine ribonucleoside salvage"/>
    <property type="evidence" value="ECO:0007669"/>
    <property type="project" value="UniProtKB-KW"/>
</dbReference>
<dbReference type="GO" id="GO:0005737">
    <property type="term" value="C:cytoplasm"/>
    <property type="evidence" value="ECO:0007669"/>
    <property type="project" value="TreeGrafter"/>
</dbReference>
<feature type="binding site" evidence="14">
    <location>
        <position position="222"/>
    </location>
    <ligand>
        <name>a purine D-ribonucleoside</name>
        <dbReference type="ChEBI" id="CHEBI:142355"/>
    </ligand>
</feature>
<evidence type="ECO:0000256" key="8">
    <source>
        <dbReference type="ARBA" id="ARBA00023918"/>
    </source>
</evidence>
<evidence type="ECO:0000256" key="5">
    <source>
        <dbReference type="ARBA" id="ARBA00022676"/>
    </source>
</evidence>
<protein>
    <recommendedName>
        <fullName evidence="4 13">Purine nucleoside phosphorylase</fullName>
        <ecNumber evidence="3 13">2.4.2.1</ecNumber>
    </recommendedName>
    <alternativeName>
        <fullName evidence="13">Inosine-guanosine phosphorylase</fullName>
    </alternativeName>
</protein>
<dbReference type="Gene3D" id="3.40.50.1580">
    <property type="entry name" value="Nucleoside phosphorylase domain"/>
    <property type="match status" value="1"/>
</dbReference>
<evidence type="ECO:0000256" key="4">
    <source>
        <dbReference type="ARBA" id="ARBA00013834"/>
    </source>
</evidence>
<reference evidence="16" key="1">
    <citation type="submission" date="2025-08" db="UniProtKB">
        <authorList>
            <consortium name="Ensembl"/>
        </authorList>
    </citation>
    <scope>IDENTIFICATION</scope>
</reference>
<evidence type="ECO:0000313" key="17">
    <source>
        <dbReference type="Proteomes" id="UP000694549"/>
    </source>
</evidence>
<evidence type="ECO:0000313" key="16">
    <source>
        <dbReference type="Ensembl" id="ENSAZOP00000024148.1"/>
    </source>
</evidence>
<dbReference type="PANTHER" id="PTHR11904">
    <property type="entry name" value="METHYLTHIOADENOSINE/PURINE NUCLEOSIDE PHOSPHORYLASE"/>
    <property type="match status" value="1"/>
</dbReference>
<comment type="pathway">
    <text evidence="1 13">Purine metabolism; purine nucleoside salvage.</text>
</comment>
<evidence type="ECO:0000256" key="12">
    <source>
        <dbReference type="ARBA" id="ARBA00054498"/>
    </source>
</evidence>
<feature type="binding site" evidence="14">
    <location>
        <position position="264"/>
    </location>
    <ligand>
        <name>a purine D-ribonucleoside</name>
        <dbReference type="ChEBI" id="CHEBI:142355"/>
    </ligand>
</feature>
<feature type="binding site" evidence="14">
    <location>
        <position position="241"/>
    </location>
    <ligand>
        <name>phosphate</name>
        <dbReference type="ChEBI" id="CHEBI:43474"/>
    </ligand>
</feature>
<name>A0A8B9ZXV3_9AVES</name>
<dbReference type="InterPro" id="IPR011268">
    <property type="entry name" value="Purine_phosphorylase"/>
</dbReference>
<dbReference type="PIRSF" id="PIRSF000477">
    <property type="entry name" value="PurNPase"/>
    <property type="match status" value="1"/>
</dbReference>
<dbReference type="InterPro" id="IPR011270">
    <property type="entry name" value="Pur_Nuc_Pase_Ino/Guo-sp"/>
</dbReference>
<dbReference type="NCBIfam" id="TIGR01700">
    <property type="entry name" value="PNPH"/>
    <property type="match status" value="1"/>
</dbReference>
<feature type="domain" description="Nucleoside phosphorylase" evidence="15">
    <location>
        <begin position="48"/>
        <end position="304"/>
    </location>
</feature>
<evidence type="ECO:0000256" key="6">
    <source>
        <dbReference type="ARBA" id="ARBA00022679"/>
    </source>
</evidence>
<dbReference type="GO" id="GO:0004731">
    <property type="term" value="F:purine-nucleoside phosphorylase activity"/>
    <property type="evidence" value="ECO:0007669"/>
    <property type="project" value="UniProtKB-EC"/>
</dbReference>
<evidence type="ECO:0000256" key="3">
    <source>
        <dbReference type="ARBA" id="ARBA00011886"/>
    </source>
</evidence>
<feature type="binding site" evidence="14">
    <location>
        <position position="54"/>
    </location>
    <ligand>
        <name>phosphate</name>
        <dbReference type="ChEBI" id="CHEBI:43474"/>
    </ligand>
</feature>
<comment type="catalytic activity">
    <reaction evidence="9 13">
        <text>2'-deoxyguanosine + phosphate = 2-deoxy-alpha-D-ribose 1-phosphate + guanine</text>
        <dbReference type="Rhea" id="RHEA:27738"/>
        <dbReference type="ChEBI" id="CHEBI:16235"/>
        <dbReference type="ChEBI" id="CHEBI:17172"/>
        <dbReference type="ChEBI" id="CHEBI:43474"/>
        <dbReference type="ChEBI" id="CHEBI:57259"/>
        <dbReference type="EC" id="2.4.2.1"/>
    </reaction>
</comment>
<comment type="catalytic activity">
    <reaction evidence="8 13">
        <text>inosine + phosphate = alpha-D-ribose 1-phosphate + hypoxanthine</text>
        <dbReference type="Rhea" id="RHEA:27646"/>
        <dbReference type="ChEBI" id="CHEBI:17368"/>
        <dbReference type="ChEBI" id="CHEBI:17596"/>
        <dbReference type="ChEBI" id="CHEBI:43474"/>
        <dbReference type="ChEBI" id="CHEBI:57720"/>
        <dbReference type="EC" id="2.4.2.1"/>
    </reaction>
</comment>
<dbReference type="Pfam" id="PF01048">
    <property type="entry name" value="PNP_UDP_1"/>
    <property type="match status" value="1"/>
</dbReference>
<evidence type="ECO:0000259" key="15">
    <source>
        <dbReference type="Pfam" id="PF01048"/>
    </source>
</evidence>
<evidence type="ECO:0000256" key="7">
    <source>
        <dbReference type="ARBA" id="ARBA00022726"/>
    </source>
</evidence>
<keyword evidence="5 13" id="KW-0328">Glycosyltransferase</keyword>
<keyword evidence="6 13" id="KW-0808">Transferase</keyword>
<dbReference type="InterPro" id="IPR035994">
    <property type="entry name" value="Nucleoside_phosphorylase_sf"/>
</dbReference>
<feature type="binding site" evidence="14">
    <location>
        <position position="137"/>
    </location>
    <ligand>
        <name>phosphate</name>
        <dbReference type="ChEBI" id="CHEBI:43474"/>
    </ligand>
</feature>